<sequence length="363" mass="38299">MSLNQGPGHGSGSFFRLSRLAGLASGPREPLLGALIVLLILLVGLRAPAFLTLRSMDNLLTDSALPIMLALTQMLVIVTRGIDLSVASNLALSGMMSALLAMHFPELPIGVVIAAALCIGLVLGLINGWLIGYLSLPPIVVTLGSMSVYRGLVFVLSGGAWVSSRNMPADFVAFPLERLMGLTHLVWLAAGAVLALWYVARYTRFGRDLYAIGNDPVAAGYVGIATPKRLFWTYGLSGAMAGLCGYLWVARYAVAYTEIAYGFELTVIAACVIGGISIAGGVGNISGAVLGALFLAVINNALPMVQISPFWQSALTGLVILSAVIINARGEKKRNKQILPLHFHTEPSVELKANTAHVARTSS</sequence>
<evidence type="ECO:0000256" key="7">
    <source>
        <dbReference type="ARBA" id="ARBA00022989"/>
    </source>
</evidence>
<feature type="transmembrane region" description="Helical" evidence="11">
    <location>
        <begin position="30"/>
        <end position="47"/>
    </location>
</feature>
<keyword evidence="3" id="KW-0813">Transport</keyword>
<feature type="transmembrane region" description="Helical" evidence="11">
    <location>
        <begin position="139"/>
        <end position="162"/>
    </location>
</feature>
<dbReference type="RefSeq" id="WP_408169510.1">
    <property type="nucleotide sequence ID" value="NZ_JAQQFR010000013.1"/>
</dbReference>
<evidence type="ECO:0000256" key="4">
    <source>
        <dbReference type="ARBA" id="ARBA00022475"/>
    </source>
</evidence>
<feature type="transmembrane region" description="Helical" evidence="11">
    <location>
        <begin position="59"/>
        <end position="78"/>
    </location>
</feature>
<keyword evidence="6 11" id="KW-0812">Transmembrane</keyword>
<keyword evidence="5" id="KW-0997">Cell inner membrane</keyword>
<proteinExistence type="predicted"/>
<evidence type="ECO:0000256" key="6">
    <source>
        <dbReference type="ARBA" id="ARBA00022692"/>
    </source>
</evidence>
<dbReference type="Pfam" id="PF02653">
    <property type="entry name" value="BPD_transp_2"/>
    <property type="match status" value="1"/>
</dbReference>
<keyword evidence="7 11" id="KW-1133">Transmembrane helix</keyword>
<dbReference type="PANTHER" id="PTHR32196:SF29">
    <property type="entry name" value="AUTOINDUCER 2 IMPORT SYSTEM PERMEASE PROTEIN LSRC"/>
    <property type="match status" value="1"/>
</dbReference>
<gene>
    <name evidence="12" type="ORF">PQR63_18915</name>
</gene>
<evidence type="ECO:0000256" key="3">
    <source>
        <dbReference type="ARBA" id="ARBA00022448"/>
    </source>
</evidence>
<feature type="transmembrane region" description="Helical" evidence="11">
    <location>
        <begin position="109"/>
        <end position="133"/>
    </location>
</feature>
<comment type="subunit">
    <text evidence="2">The complex is composed of two ATP-binding proteins (LsrA), two transmembrane proteins (LsrC and LsrD) and a solute-binding protein (LsrB).</text>
</comment>
<evidence type="ECO:0000256" key="5">
    <source>
        <dbReference type="ARBA" id="ARBA00022519"/>
    </source>
</evidence>
<accession>A0ABW8ZBE3</accession>
<comment type="caution">
    <text evidence="12">The sequence shown here is derived from an EMBL/GenBank/DDBJ whole genome shotgun (WGS) entry which is preliminary data.</text>
</comment>
<name>A0ABW8ZBE3_9BURK</name>
<evidence type="ECO:0000256" key="2">
    <source>
        <dbReference type="ARBA" id="ARBA00011262"/>
    </source>
</evidence>
<evidence type="ECO:0000256" key="9">
    <source>
        <dbReference type="ARBA" id="ARBA00025439"/>
    </source>
</evidence>
<protein>
    <recommendedName>
        <fullName evidence="10">Autoinducer 2 import system permease protein LsrC</fullName>
    </recommendedName>
</protein>
<evidence type="ECO:0000256" key="10">
    <source>
        <dbReference type="ARBA" id="ARBA00039382"/>
    </source>
</evidence>
<dbReference type="EMBL" id="JAQQFR010000013">
    <property type="protein sequence ID" value="MFL9880477.1"/>
    <property type="molecule type" value="Genomic_DNA"/>
</dbReference>
<keyword evidence="8 11" id="KW-0472">Membrane</keyword>
<feature type="transmembrane region" description="Helical" evidence="11">
    <location>
        <begin position="310"/>
        <end position="328"/>
    </location>
</feature>
<comment type="subcellular location">
    <subcellularLocation>
        <location evidence="1">Cell membrane</location>
        <topology evidence="1">Multi-pass membrane protein</topology>
    </subcellularLocation>
</comment>
<dbReference type="PANTHER" id="PTHR32196">
    <property type="entry name" value="ABC TRANSPORTER PERMEASE PROTEIN YPHD-RELATED-RELATED"/>
    <property type="match status" value="1"/>
</dbReference>
<organism evidence="12 13">
    <name type="scientific">Herbaspirillum rhizosphaerae</name>
    <dbReference type="NCBI Taxonomy" id="346179"/>
    <lineage>
        <taxon>Bacteria</taxon>
        <taxon>Pseudomonadati</taxon>
        <taxon>Pseudomonadota</taxon>
        <taxon>Betaproteobacteria</taxon>
        <taxon>Burkholderiales</taxon>
        <taxon>Oxalobacteraceae</taxon>
        <taxon>Herbaspirillum</taxon>
    </lineage>
</organism>
<evidence type="ECO:0000256" key="1">
    <source>
        <dbReference type="ARBA" id="ARBA00004651"/>
    </source>
</evidence>
<feature type="transmembrane region" description="Helical" evidence="11">
    <location>
        <begin position="265"/>
        <end position="298"/>
    </location>
</feature>
<reference evidence="12 13" key="1">
    <citation type="journal article" date="2024" name="Chem. Sci.">
        <title>Discovery of megapolipeptins by genome mining of a Burkholderiales bacteria collection.</title>
        <authorList>
            <person name="Paulo B.S."/>
            <person name="Recchia M.J.J."/>
            <person name="Lee S."/>
            <person name="Fergusson C.H."/>
            <person name="Romanowski S.B."/>
            <person name="Hernandez A."/>
            <person name="Krull N."/>
            <person name="Liu D.Y."/>
            <person name="Cavanagh H."/>
            <person name="Bos A."/>
            <person name="Gray C.A."/>
            <person name="Murphy B.T."/>
            <person name="Linington R.G."/>
            <person name="Eustaquio A.S."/>
        </authorList>
    </citation>
    <scope>NUCLEOTIDE SEQUENCE [LARGE SCALE GENOMIC DNA]</scope>
    <source>
        <strain evidence="12 13">RL21-008-BIB-B</strain>
    </source>
</reference>
<evidence type="ECO:0000256" key="8">
    <source>
        <dbReference type="ARBA" id="ARBA00023136"/>
    </source>
</evidence>
<dbReference type="Proteomes" id="UP001629214">
    <property type="component" value="Unassembled WGS sequence"/>
</dbReference>
<keyword evidence="4" id="KW-1003">Cell membrane</keyword>
<evidence type="ECO:0000313" key="12">
    <source>
        <dbReference type="EMBL" id="MFL9880477.1"/>
    </source>
</evidence>
<evidence type="ECO:0000256" key="11">
    <source>
        <dbReference type="SAM" id="Phobius"/>
    </source>
</evidence>
<dbReference type="CDD" id="cd06579">
    <property type="entry name" value="TM_PBP1_transp_AraH_like"/>
    <property type="match status" value="1"/>
</dbReference>
<feature type="transmembrane region" description="Helical" evidence="11">
    <location>
        <begin position="182"/>
        <end position="200"/>
    </location>
</feature>
<dbReference type="InterPro" id="IPR001851">
    <property type="entry name" value="ABC_transp_permease"/>
</dbReference>
<feature type="transmembrane region" description="Helical" evidence="11">
    <location>
        <begin position="231"/>
        <end position="253"/>
    </location>
</feature>
<keyword evidence="13" id="KW-1185">Reference proteome</keyword>
<comment type="function">
    <text evidence="9">Part of the ABC transporter complex LsrABCD involved in autoinducer 2 (AI-2) import. Probably responsible for the translocation of the substrate across the membrane.</text>
</comment>
<evidence type="ECO:0000313" key="13">
    <source>
        <dbReference type="Proteomes" id="UP001629214"/>
    </source>
</evidence>